<comment type="caution">
    <text evidence="11">The sequence shown here is derived from an EMBL/GenBank/DDBJ whole genome shotgun (WGS) entry which is preliminary data.</text>
</comment>
<keyword evidence="5 8" id="KW-0862">Zinc</keyword>
<dbReference type="SUPFAM" id="SSF55620">
    <property type="entry name" value="Tetrahydrobiopterin biosynthesis enzymes-like"/>
    <property type="match status" value="1"/>
</dbReference>
<evidence type="ECO:0000256" key="1">
    <source>
        <dbReference type="ARBA" id="ARBA00005061"/>
    </source>
</evidence>
<dbReference type="EMBL" id="BEHT01000005">
    <property type="protein sequence ID" value="GBC98063.1"/>
    <property type="molecule type" value="Genomic_DNA"/>
</dbReference>
<comment type="similarity">
    <text evidence="2 8">Belongs to the PTPS family. QueD subfamily.</text>
</comment>
<evidence type="ECO:0000256" key="7">
    <source>
        <dbReference type="ARBA" id="ARBA00048807"/>
    </source>
</evidence>
<evidence type="ECO:0000256" key="6">
    <source>
        <dbReference type="ARBA" id="ARBA00023239"/>
    </source>
</evidence>
<feature type="binding site" evidence="10">
    <location>
        <position position="28"/>
    </location>
    <ligand>
        <name>Zn(2+)</name>
        <dbReference type="ChEBI" id="CHEBI:29105"/>
    </ligand>
</feature>
<feature type="active site" description="Charge relay system" evidence="9">
    <location>
        <position position="105"/>
    </location>
</feature>
<comment type="cofactor">
    <cofactor evidence="8 10">
        <name>Zn(2+)</name>
        <dbReference type="ChEBI" id="CHEBI:29105"/>
    </cofactor>
    <text evidence="8 10">Binds 1 zinc ion per subunit.</text>
</comment>
<evidence type="ECO:0000256" key="10">
    <source>
        <dbReference type="PIRSR" id="PIRSR006113-2"/>
    </source>
</evidence>
<dbReference type="Gene3D" id="3.30.479.10">
    <property type="entry name" value="6-pyruvoyl tetrahydropterin synthase/QueD"/>
    <property type="match status" value="1"/>
</dbReference>
<evidence type="ECO:0000313" key="11">
    <source>
        <dbReference type="EMBL" id="GBC98063.1"/>
    </source>
</evidence>
<dbReference type="PANTHER" id="PTHR12589:SF7">
    <property type="entry name" value="6-PYRUVOYL TETRAHYDROBIOPTERIN SYNTHASE"/>
    <property type="match status" value="1"/>
</dbReference>
<keyword evidence="4 8" id="KW-0479">Metal-binding</keyword>
<dbReference type="AlphaFoldDB" id="A0A2H5XA46"/>
<evidence type="ECO:0000256" key="4">
    <source>
        <dbReference type="ARBA" id="ARBA00022723"/>
    </source>
</evidence>
<dbReference type="Proteomes" id="UP000236173">
    <property type="component" value="Unassembled WGS sequence"/>
</dbReference>
<protein>
    <recommendedName>
        <fullName evidence="3 8">6-carboxy-5,6,7,8-tetrahydropterin synthase</fullName>
        <ecNumber evidence="8">4.-.-.-</ecNumber>
    </recommendedName>
</protein>
<dbReference type="Pfam" id="PF01242">
    <property type="entry name" value="PTPS"/>
    <property type="match status" value="1"/>
</dbReference>
<feature type="active site" description="Proton acceptor" evidence="9">
    <location>
        <position position="24"/>
    </location>
</feature>
<dbReference type="EC" id="4.-.-.-" evidence="8"/>
<feature type="binding site" evidence="10">
    <location>
        <position position="16"/>
    </location>
    <ligand>
        <name>Zn(2+)</name>
        <dbReference type="ChEBI" id="CHEBI:29105"/>
    </ligand>
</feature>
<dbReference type="InterPro" id="IPR038418">
    <property type="entry name" value="6-PTP_synth/QueD_sf"/>
</dbReference>
<keyword evidence="8" id="KW-0671">Queuosine biosynthesis</keyword>
<dbReference type="InterPro" id="IPR007115">
    <property type="entry name" value="6-PTP_synth/QueD"/>
</dbReference>
<evidence type="ECO:0000256" key="3">
    <source>
        <dbReference type="ARBA" id="ARBA00018141"/>
    </source>
</evidence>
<gene>
    <name evidence="11" type="primary">queD</name>
    <name evidence="11" type="ORF">HRbin17_00558</name>
</gene>
<evidence type="ECO:0000256" key="5">
    <source>
        <dbReference type="ARBA" id="ARBA00022833"/>
    </source>
</evidence>
<evidence type="ECO:0000313" key="12">
    <source>
        <dbReference type="Proteomes" id="UP000236173"/>
    </source>
</evidence>
<name>A0A2H5XA46_9BACT</name>
<evidence type="ECO:0000256" key="2">
    <source>
        <dbReference type="ARBA" id="ARBA00008900"/>
    </source>
</evidence>
<keyword evidence="6 8" id="KW-0456">Lyase</keyword>
<feature type="active site" description="Charge relay system" evidence="9">
    <location>
        <position position="66"/>
    </location>
</feature>
<dbReference type="UniPathway" id="UPA00391"/>
<feature type="binding site" evidence="10">
    <location>
        <position position="30"/>
    </location>
    <ligand>
        <name>Zn(2+)</name>
        <dbReference type="ChEBI" id="CHEBI:29105"/>
    </ligand>
</feature>
<organism evidence="11 12">
    <name type="scientific">Candidatus Fervidibacter japonicus</name>
    <dbReference type="NCBI Taxonomy" id="2035412"/>
    <lineage>
        <taxon>Bacteria</taxon>
        <taxon>Candidatus Fervidibacterota</taxon>
        <taxon>Candidatus Fervidibacter</taxon>
    </lineage>
</organism>
<evidence type="ECO:0000256" key="8">
    <source>
        <dbReference type="PIRNR" id="PIRNR006113"/>
    </source>
</evidence>
<comment type="pathway">
    <text evidence="1 8">Purine metabolism; 7-cyano-7-deazaguanine biosynthesis.</text>
</comment>
<dbReference type="PIRSF" id="PIRSF006113">
    <property type="entry name" value="PTP_synth"/>
    <property type="match status" value="1"/>
</dbReference>
<accession>A0A2H5XA46</accession>
<comment type="catalytic activity">
    <reaction evidence="7 8">
        <text>7,8-dihydroneopterin 3'-triphosphate + H2O = 6-carboxy-5,6,7,8-tetrahydropterin + triphosphate + acetaldehyde + 2 H(+)</text>
        <dbReference type="Rhea" id="RHEA:27966"/>
        <dbReference type="ChEBI" id="CHEBI:15343"/>
        <dbReference type="ChEBI" id="CHEBI:15377"/>
        <dbReference type="ChEBI" id="CHEBI:15378"/>
        <dbReference type="ChEBI" id="CHEBI:18036"/>
        <dbReference type="ChEBI" id="CHEBI:58462"/>
        <dbReference type="ChEBI" id="CHEBI:61032"/>
        <dbReference type="EC" id="4.1.2.50"/>
    </reaction>
</comment>
<proteinExistence type="inferred from homology"/>
<reference evidence="12" key="1">
    <citation type="submission" date="2017-09" db="EMBL/GenBank/DDBJ databases">
        <title>Metaegenomics of thermophilic ammonia-oxidizing enrichment culture.</title>
        <authorList>
            <person name="Kato S."/>
            <person name="Suzuki K."/>
        </authorList>
    </citation>
    <scope>NUCLEOTIDE SEQUENCE [LARGE SCALE GENOMIC DNA]</scope>
</reference>
<dbReference type="GO" id="GO:0008616">
    <property type="term" value="P:tRNA queuosine(34) biosynthetic process"/>
    <property type="evidence" value="ECO:0007669"/>
    <property type="project" value="UniProtKB-KW"/>
</dbReference>
<dbReference type="GO" id="GO:0070497">
    <property type="term" value="F:6-carboxytetrahydropterin synthase activity"/>
    <property type="evidence" value="ECO:0007669"/>
    <property type="project" value="UniProtKB-EC"/>
</dbReference>
<dbReference type="PANTHER" id="PTHR12589">
    <property type="entry name" value="PYRUVOYL TETRAHYDROBIOPTERIN SYNTHASE"/>
    <property type="match status" value="1"/>
</dbReference>
<sequence>MSRVKLSRTEFIDAGHFIPGHPKCGRPHGHTYRVDVTIERELESDMLLEFGEFKRRVWDVLARYDHVMLNEVMDAVPTVENIAIALHRELKRVLPGFKVTVRVFEGVRKWAEYSDD</sequence>
<evidence type="ECO:0000256" key="9">
    <source>
        <dbReference type="PIRSR" id="PIRSR006113-1"/>
    </source>
</evidence>
<dbReference type="GO" id="GO:0046872">
    <property type="term" value="F:metal ion binding"/>
    <property type="evidence" value="ECO:0007669"/>
    <property type="project" value="UniProtKB-KW"/>
</dbReference>